<keyword evidence="1" id="KW-0472">Membrane</keyword>
<proteinExistence type="predicted"/>
<evidence type="ECO:0000313" key="3">
    <source>
        <dbReference type="Proteomes" id="UP000003688"/>
    </source>
</evidence>
<keyword evidence="1" id="KW-0812">Transmembrane</keyword>
<keyword evidence="3" id="KW-1185">Reference proteome</keyword>
<protein>
    <submittedName>
        <fullName evidence="2">Uncharacterized protein</fullName>
    </submittedName>
</protein>
<sequence length="178" mass="19977">MSFKMYKGLKWVGRCGSAIVDFVSPGVLIGGFLFILACIIGLWMYAIGTMTQGSEWIGVGEIGSLTNKVATFSFQSDDPVHLVWEWQNSNRWPEIHVSCDLINAAKKPVYFTTESDYSKLEPGAKVRFFEGSLSSLISNNAVYFKSGDKKLKLSMHFDEDFKPEPTIKVLLHNDRPVL</sequence>
<dbReference type="AlphaFoldDB" id="B9XKL7"/>
<comment type="caution">
    <text evidence="2">The sequence shown here is derived from an EMBL/GenBank/DDBJ whole genome shotgun (WGS) entry which is preliminary data.</text>
</comment>
<dbReference type="EMBL" id="ABOX02000025">
    <property type="protein sequence ID" value="EEF59687.1"/>
    <property type="molecule type" value="Genomic_DNA"/>
</dbReference>
<dbReference type="Proteomes" id="UP000003688">
    <property type="component" value="Unassembled WGS sequence"/>
</dbReference>
<gene>
    <name evidence="2" type="ORF">Cflav_PD2676</name>
</gene>
<accession>B9XKL7</accession>
<dbReference type="RefSeq" id="WP_007416360.1">
    <property type="nucleotide sequence ID" value="NZ_ABOX02000025.1"/>
</dbReference>
<feature type="transmembrane region" description="Helical" evidence="1">
    <location>
        <begin position="27"/>
        <end position="47"/>
    </location>
</feature>
<organism evidence="2 3">
    <name type="scientific">Pedosphaera parvula (strain Ellin514)</name>
    <dbReference type="NCBI Taxonomy" id="320771"/>
    <lineage>
        <taxon>Bacteria</taxon>
        <taxon>Pseudomonadati</taxon>
        <taxon>Verrucomicrobiota</taxon>
        <taxon>Pedosphaerae</taxon>
        <taxon>Pedosphaerales</taxon>
        <taxon>Pedosphaeraceae</taxon>
        <taxon>Pedosphaera</taxon>
    </lineage>
</organism>
<keyword evidence="1" id="KW-1133">Transmembrane helix</keyword>
<name>B9XKL7_PEDPL</name>
<evidence type="ECO:0000313" key="2">
    <source>
        <dbReference type="EMBL" id="EEF59687.1"/>
    </source>
</evidence>
<evidence type="ECO:0000256" key="1">
    <source>
        <dbReference type="SAM" id="Phobius"/>
    </source>
</evidence>
<reference evidence="2 3" key="1">
    <citation type="journal article" date="2011" name="J. Bacteriol.">
        <title>Genome sequence of 'Pedosphaera parvula' Ellin514, an aerobic Verrucomicrobial isolate from pasture soil.</title>
        <authorList>
            <person name="Kant R."/>
            <person name="van Passel M.W."/>
            <person name="Sangwan P."/>
            <person name="Palva A."/>
            <person name="Lucas S."/>
            <person name="Copeland A."/>
            <person name="Lapidus A."/>
            <person name="Glavina Del Rio T."/>
            <person name="Dalin E."/>
            <person name="Tice H."/>
            <person name="Bruce D."/>
            <person name="Goodwin L."/>
            <person name="Pitluck S."/>
            <person name="Chertkov O."/>
            <person name="Larimer F.W."/>
            <person name="Land M.L."/>
            <person name="Hauser L."/>
            <person name="Brettin T.S."/>
            <person name="Detter J.C."/>
            <person name="Han S."/>
            <person name="de Vos W.M."/>
            <person name="Janssen P.H."/>
            <person name="Smidt H."/>
        </authorList>
    </citation>
    <scope>NUCLEOTIDE SEQUENCE [LARGE SCALE GENOMIC DNA]</scope>
    <source>
        <strain evidence="2 3">Ellin514</strain>
    </source>
</reference>